<organism evidence="1 2">
    <name type="scientific">Modicella reniformis</name>
    <dbReference type="NCBI Taxonomy" id="1440133"/>
    <lineage>
        <taxon>Eukaryota</taxon>
        <taxon>Fungi</taxon>
        <taxon>Fungi incertae sedis</taxon>
        <taxon>Mucoromycota</taxon>
        <taxon>Mortierellomycotina</taxon>
        <taxon>Mortierellomycetes</taxon>
        <taxon>Mortierellales</taxon>
        <taxon>Mortierellaceae</taxon>
        <taxon>Modicella</taxon>
    </lineage>
</organism>
<evidence type="ECO:0000313" key="1">
    <source>
        <dbReference type="EMBL" id="KAF9963055.1"/>
    </source>
</evidence>
<comment type="caution">
    <text evidence="1">The sequence shown here is derived from an EMBL/GenBank/DDBJ whole genome shotgun (WGS) entry which is preliminary data.</text>
</comment>
<protein>
    <submittedName>
        <fullName evidence="1">Uncharacterized protein</fullName>
    </submittedName>
</protein>
<gene>
    <name evidence="1" type="ORF">BGZ65_006209</name>
</gene>
<accession>A0A9P6J7H2</accession>
<dbReference type="EMBL" id="JAAAHW010006327">
    <property type="protein sequence ID" value="KAF9963055.1"/>
    <property type="molecule type" value="Genomic_DNA"/>
</dbReference>
<dbReference type="AlphaFoldDB" id="A0A9P6J7H2"/>
<proteinExistence type="predicted"/>
<sequence>MTLYLSRLAMARLVVYQTPEIAQEYYLDAILGRWQIDPIEFQSICNLKKPADPNLKLVTILLESAHMLAVQPCGTGVAPNKEARLRGETALTLFAMATALTEAEFGHLGAVHDSDRMVGVVNVLRSMSKVYKHLGMTFYSAACLIHAGEWTLEQDCNADNPKDDNAREMLLLWDLFQALLLAMETGDVVRMQRAIQLLNRCHPAALFYKDVQTIIQIASAVISQDNDYLHYNASCALEHLLLLIQDGDEDAKAQLLLCQLPQQYSASASLAN</sequence>
<name>A0A9P6J7H2_9FUNG</name>
<dbReference type="Proteomes" id="UP000749646">
    <property type="component" value="Unassembled WGS sequence"/>
</dbReference>
<dbReference type="OrthoDB" id="2108430at2759"/>
<keyword evidence="2" id="KW-1185">Reference proteome</keyword>
<evidence type="ECO:0000313" key="2">
    <source>
        <dbReference type="Proteomes" id="UP000749646"/>
    </source>
</evidence>
<reference evidence="1" key="1">
    <citation type="journal article" date="2020" name="Fungal Divers.">
        <title>Resolving the Mortierellaceae phylogeny through synthesis of multi-gene phylogenetics and phylogenomics.</title>
        <authorList>
            <person name="Vandepol N."/>
            <person name="Liber J."/>
            <person name="Desiro A."/>
            <person name="Na H."/>
            <person name="Kennedy M."/>
            <person name="Barry K."/>
            <person name="Grigoriev I.V."/>
            <person name="Miller A.N."/>
            <person name="O'Donnell K."/>
            <person name="Stajich J.E."/>
            <person name="Bonito G."/>
        </authorList>
    </citation>
    <scope>NUCLEOTIDE SEQUENCE</scope>
    <source>
        <strain evidence="1">MES-2147</strain>
    </source>
</reference>